<dbReference type="Proteomes" id="UP000320710">
    <property type="component" value="Unassembled WGS sequence"/>
</dbReference>
<evidence type="ECO:0000313" key="2">
    <source>
        <dbReference type="EMBL" id="TQI85182.1"/>
    </source>
</evidence>
<accession>A0AA46QCK7</accession>
<protein>
    <submittedName>
        <fullName evidence="2">Uncharacterized protein</fullName>
    </submittedName>
</protein>
<organism evidence="2 3">
    <name type="scientific">Serratia marcescens</name>
    <dbReference type="NCBI Taxonomy" id="615"/>
    <lineage>
        <taxon>Bacteria</taxon>
        <taxon>Pseudomonadati</taxon>
        <taxon>Pseudomonadota</taxon>
        <taxon>Gammaproteobacteria</taxon>
        <taxon>Enterobacterales</taxon>
        <taxon>Yersiniaceae</taxon>
        <taxon>Serratia</taxon>
    </lineage>
</organism>
<sequence length="43" mass="5152">MRGRLSPRMFKFVSGIILSKLFHFVIFPLLFHFPVSFCFIMPF</sequence>
<dbReference type="AlphaFoldDB" id="A0AA46QCK7"/>
<keyword evidence="1" id="KW-0472">Membrane</keyword>
<name>A0AA46QCK7_SERMA</name>
<evidence type="ECO:0000313" key="3">
    <source>
        <dbReference type="Proteomes" id="UP000320710"/>
    </source>
</evidence>
<feature type="transmembrane region" description="Helical" evidence="1">
    <location>
        <begin position="21"/>
        <end position="42"/>
    </location>
</feature>
<dbReference type="EMBL" id="VFMJ01000001">
    <property type="protein sequence ID" value="TQI85182.1"/>
    <property type="molecule type" value="Genomic_DNA"/>
</dbReference>
<proteinExistence type="predicted"/>
<reference evidence="2 3" key="1">
    <citation type="submission" date="2019-06" db="EMBL/GenBank/DDBJ databases">
        <authorList>
            <person name="Deangelis K."/>
            <person name="Huntemann M."/>
            <person name="Clum A."/>
            <person name="Pillay M."/>
            <person name="Palaniappan K."/>
            <person name="Varghese N."/>
            <person name="Mikhailova N."/>
            <person name="Stamatis D."/>
            <person name="Reddy T."/>
            <person name="Daum C."/>
            <person name="Shapiro N."/>
            <person name="Ivanova N."/>
            <person name="Kyrpides N."/>
            <person name="Woyke T."/>
        </authorList>
    </citation>
    <scope>NUCLEOTIDE SEQUENCE [LARGE SCALE GENOMIC DNA]</scope>
    <source>
        <strain evidence="2 3">106R</strain>
    </source>
</reference>
<comment type="caution">
    <text evidence="2">The sequence shown here is derived from an EMBL/GenBank/DDBJ whole genome shotgun (WGS) entry which is preliminary data.</text>
</comment>
<evidence type="ECO:0000256" key="1">
    <source>
        <dbReference type="SAM" id="Phobius"/>
    </source>
</evidence>
<reference evidence="2 3" key="2">
    <citation type="submission" date="2019-07" db="EMBL/GenBank/DDBJ databases">
        <title>Investigation of anaerobic lignin degradation for improved lignocellulosic biofuels.</title>
        <authorList>
            <person name="Deangelis K.PhD."/>
        </authorList>
    </citation>
    <scope>NUCLEOTIDE SEQUENCE [LARGE SCALE GENOMIC DNA]</scope>
    <source>
        <strain evidence="2 3">106R</strain>
    </source>
</reference>
<keyword evidence="1" id="KW-1133">Transmembrane helix</keyword>
<gene>
    <name evidence="2" type="ORF">FHU12_2729</name>
</gene>
<keyword evidence="1" id="KW-0812">Transmembrane</keyword>